<dbReference type="STRING" id="1469948.GCA_000732725_01879"/>
<feature type="compositionally biased region" description="Acidic residues" evidence="1">
    <location>
        <begin position="250"/>
        <end position="269"/>
    </location>
</feature>
<feature type="domain" description="SH3b" evidence="3">
    <location>
        <begin position="141"/>
        <end position="213"/>
    </location>
</feature>
<proteinExistence type="predicted"/>
<dbReference type="OrthoDB" id="2001376at2"/>
<dbReference type="EMBL" id="SLUO01000005">
    <property type="protein sequence ID" value="TCL58998.1"/>
    <property type="molecule type" value="Genomic_DNA"/>
</dbReference>
<dbReference type="AlphaFoldDB" id="A0A4R1R140"/>
<dbReference type="InterPro" id="IPR052354">
    <property type="entry name" value="Cell_Wall_Dynamics_Protein"/>
</dbReference>
<feature type="compositionally biased region" description="Acidic residues" evidence="1">
    <location>
        <begin position="354"/>
        <end position="390"/>
    </location>
</feature>
<feature type="region of interest" description="Disordered" evidence="1">
    <location>
        <begin position="211"/>
        <end position="273"/>
    </location>
</feature>
<gene>
    <name evidence="4" type="ORF">EDD76_105174</name>
</gene>
<feature type="domain" description="SH3b" evidence="3">
    <location>
        <begin position="35"/>
        <end position="102"/>
    </location>
</feature>
<dbReference type="PANTHER" id="PTHR34408:SF1">
    <property type="entry name" value="GLYCOSYL HYDROLASE FAMILY 19 DOMAIN-CONTAINING PROTEIN HI_1415"/>
    <property type="match status" value="1"/>
</dbReference>
<accession>A0A4R1R140</accession>
<dbReference type="InterPro" id="IPR003646">
    <property type="entry name" value="SH3-like_bac-type"/>
</dbReference>
<evidence type="ECO:0000313" key="4">
    <source>
        <dbReference type="EMBL" id="TCL58998.1"/>
    </source>
</evidence>
<feature type="compositionally biased region" description="Acidic residues" evidence="1">
    <location>
        <begin position="230"/>
        <end position="243"/>
    </location>
</feature>
<protein>
    <submittedName>
        <fullName evidence="4">Uncharacterized protein YgiM (DUF1202 family)</fullName>
    </submittedName>
</protein>
<feature type="compositionally biased region" description="Basic and acidic residues" evidence="1">
    <location>
        <begin position="408"/>
        <end position="426"/>
    </location>
</feature>
<evidence type="ECO:0000256" key="2">
    <source>
        <dbReference type="SAM" id="Phobius"/>
    </source>
</evidence>
<evidence type="ECO:0000313" key="5">
    <source>
        <dbReference type="Proteomes" id="UP000295718"/>
    </source>
</evidence>
<keyword evidence="2" id="KW-0472">Membrane</keyword>
<feature type="region of interest" description="Disordered" evidence="1">
    <location>
        <begin position="105"/>
        <end position="137"/>
    </location>
</feature>
<feature type="region of interest" description="Disordered" evidence="1">
    <location>
        <begin position="354"/>
        <end position="443"/>
    </location>
</feature>
<comment type="caution">
    <text evidence="4">The sequence shown here is derived from an EMBL/GenBank/DDBJ whole genome shotgun (WGS) entry which is preliminary data.</text>
</comment>
<dbReference type="Gene3D" id="2.30.30.40">
    <property type="entry name" value="SH3 Domains"/>
    <property type="match status" value="2"/>
</dbReference>
<dbReference type="Pfam" id="PF08239">
    <property type="entry name" value="SH3_3"/>
    <property type="match status" value="2"/>
</dbReference>
<evidence type="ECO:0000259" key="3">
    <source>
        <dbReference type="PROSITE" id="PS51781"/>
    </source>
</evidence>
<organism evidence="4 5">
    <name type="scientific">Kineothrix alysoides</name>
    <dbReference type="NCBI Taxonomy" id="1469948"/>
    <lineage>
        <taxon>Bacteria</taxon>
        <taxon>Bacillati</taxon>
        <taxon>Bacillota</taxon>
        <taxon>Clostridia</taxon>
        <taxon>Lachnospirales</taxon>
        <taxon>Lachnospiraceae</taxon>
        <taxon>Kineothrix</taxon>
    </lineage>
</organism>
<dbReference type="PROSITE" id="PS51781">
    <property type="entry name" value="SH3B"/>
    <property type="match status" value="2"/>
</dbReference>
<keyword evidence="2" id="KW-0812">Transmembrane</keyword>
<evidence type="ECO:0000256" key="1">
    <source>
        <dbReference type="SAM" id="MobiDB-lite"/>
    </source>
</evidence>
<name>A0A4R1R140_9FIRM</name>
<keyword evidence="5" id="KW-1185">Reference proteome</keyword>
<feature type="transmembrane region" description="Helical" evidence="2">
    <location>
        <begin position="326"/>
        <end position="347"/>
    </location>
</feature>
<dbReference type="SMART" id="SM00287">
    <property type="entry name" value="SH3b"/>
    <property type="match status" value="2"/>
</dbReference>
<dbReference type="PANTHER" id="PTHR34408">
    <property type="entry name" value="FAMILY PROTEIN, PUTATIVE-RELATED"/>
    <property type="match status" value="1"/>
</dbReference>
<dbReference type="RefSeq" id="WP_031390575.1">
    <property type="nucleotide sequence ID" value="NZ_JPNB01000001.1"/>
</dbReference>
<keyword evidence="2" id="KW-1133">Transmembrane helix</keyword>
<sequence length="464" mass="50064">MKKTITGKLLAAAAYVLLSMAILIGTPSVSLAYTQTTGIVSADAAKVRKEPTTTSDVVVGLLKGSTVTVTDEVTDSAGTLWYKVTADNSTGYIRSDLLIKATTSTGTNTTATDNTTTNNTTANNTQTESKPAATTATPIAETKAYVNYESARIREGASTEHETLGSATKNTVVTITGEAKASDGKKWYQIKYTTSGGKEVVGFIRADLVTAGDPPAATPTESNQPAATEESAEGEGADGEEGTDAASMEESGDAATEETQEPVPEEEELKPDYEMVYTQNDTGENEWYLYDNINGTRQTLSGLMAAAEAGAVQSESDSDQLATQKIIIIVLAVVAALLAVTVTLLLFKIKDLYDDDDYDGDEDDDEEDDEEDDDEEDDDEDEEDDEDEDEPPVRRRSGAKQAKQPLKAVRERAVKEPASKVRKIDYDPEEEVPAPSPVPKKKAKNFLIDDDEFEFEFLNMEDKD</sequence>
<reference evidence="4 5" key="1">
    <citation type="submission" date="2019-03" db="EMBL/GenBank/DDBJ databases">
        <title>Genomic Encyclopedia of Type Strains, Phase IV (KMG-IV): sequencing the most valuable type-strain genomes for metagenomic binning, comparative biology and taxonomic classification.</title>
        <authorList>
            <person name="Goeker M."/>
        </authorList>
    </citation>
    <scope>NUCLEOTIDE SEQUENCE [LARGE SCALE GENOMIC DNA]</scope>
    <source>
        <strain evidence="4 5">DSM 100556</strain>
    </source>
</reference>
<dbReference type="Proteomes" id="UP000295718">
    <property type="component" value="Unassembled WGS sequence"/>
</dbReference>